<dbReference type="PANTHER" id="PTHR32071">
    <property type="entry name" value="TRANSCRIPTIONAL REGULATORY PROTEIN"/>
    <property type="match status" value="1"/>
</dbReference>
<evidence type="ECO:0000256" key="1">
    <source>
        <dbReference type="ARBA" id="ARBA00022741"/>
    </source>
</evidence>
<dbReference type="Proteomes" id="UP000007844">
    <property type="component" value="Chromosome"/>
</dbReference>
<feature type="region of interest" description="Disordered" evidence="5">
    <location>
        <begin position="372"/>
        <end position="411"/>
    </location>
</feature>
<dbReference type="GO" id="GO:0006355">
    <property type="term" value="P:regulation of DNA-templated transcription"/>
    <property type="evidence" value="ECO:0007669"/>
    <property type="project" value="InterPro"/>
</dbReference>
<proteinExistence type="predicted"/>
<dbReference type="STRING" id="690850.Desaf_2469"/>
<dbReference type="EMBL" id="CP003221">
    <property type="protein sequence ID" value="EGJ50792.1"/>
    <property type="molecule type" value="Genomic_DNA"/>
</dbReference>
<protein>
    <submittedName>
        <fullName evidence="8">Putative sigma54 specific transcriptional regulator</fullName>
    </submittedName>
</protein>
<organism evidence="8 9">
    <name type="scientific">Desulfocurvibacter africanus subsp. africanus str. Walvis Bay</name>
    <dbReference type="NCBI Taxonomy" id="690850"/>
    <lineage>
        <taxon>Bacteria</taxon>
        <taxon>Pseudomonadati</taxon>
        <taxon>Thermodesulfobacteriota</taxon>
        <taxon>Desulfovibrionia</taxon>
        <taxon>Desulfovibrionales</taxon>
        <taxon>Desulfovibrionaceae</taxon>
        <taxon>Desulfocurvibacter</taxon>
    </lineage>
</organism>
<keyword evidence="1" id="KW-0547">Nucleotide-binding</keyword>
<dbReference type="SMART" id="SM00382">
    <property type="entry name" value="AAA"/>
    <property type="match status" value="1"/>
</dbReference>
<keyword evidence="3" id="KW-0805">Transcription regulation</keyword>
<evidence type="ECO:0000259" key="7">
    <source>
        <dbReference type="PROSITE" id="PS50112"/>
    </source>
</evidence>
<feature type="compositionally biased region" description="Basic and acidic residues" evidence="5">
    <location>
        <begin position="381"/>
        <end position="396"/>
    </location>
</feature>
<dbReference type="InterPro" id="IPR027417">
    <property type="entry name" value="P-loop_NTPase"/>
</dbReference>
<dbReference type="CDD" id="cd00009">
    <property type="entry name" value="AAA"/>
    <property type="match status" value="1"/>
</dbReference>
<dbReference type="SUPFAM" id="SSF55785">
    <property type="entry name" value="PYP-like sensor domain (PAS domain)"/>
    <property type="match status" value="1"/>
</dbReference>
<dbReference type="InterPro" id="IPR003593">
    <property type="entry name" value="AAA+_ATPase"/>
</dbReference>
<dbReference type="RefSeq" id="WP_014260491.1">
    <property type="nucleotide sequence ID" value="NC_016629.1"/>
</dbReference>
<dbReference type="InterPro" id="IPR035965">
    <property type="entry name" value="PAS-like_dom_sf"/>
</dbReference>
<dbReference type="Gene3D" id="3.40.50.300">
    <property type="entry name" value="P-loop containing nucleotide triphosphate hydrolases"/>
    <property type="match status" value="1"/>
</dbReference>
<dbReference type="InterPro" id="IPR002078">
    <property type="entry name" value="Sigma_54_int"/>
</dbReference>
<evidence type="ECO:0000313" key="9">
    <source>
        <dbReference type="Proteomes" id="UP000007844"/>
    </source>
</evidence>
<dbReference type="Gene3D" id="1.10.8.60">
    <property type="match status" value="1"/>
</dbReference>
<sequence>MKGPLRRLTGIDPCRLDLAEMFDELPMGLAVIDGQEIVLFLNRSLELLTGYRCDEAAGLPARHVLHLGLPLRDTPQGSEMVTDLIDRYRRKLPVRVKSLRVSGAEGGDTRRLLVVEDLSALKEIEERTRNVLAGGEILSRSASMEGIKRLVQAVAETSVPTLVTGETGTGKDLVALAIHRASPRSRGPFITATCGPLPEHILESELFGQAGKTELQGKFQLAHTGTLYIAEVGDLPLTQQARLVRFLDEGVIHPAGSTSGQKVDVRLIISTNRDPEELLRAKALREDLYHRLGVARIHLPPLRERGEDMDFLLAHFLDLFASRLKKVVRGFSPEARRILAAYPFPGNVRELKNIVEFSVMIASAESIGSDELPSHVLSSNRAERRDHHKQRGDISHPHKSGRGHTAGKGGK</sequence>
<dbReference type="Gene3D" id="3.30.450.20">
    <property type="entry name" value="PAS domain"/>
    <property type="match status" value="1"/>
</dbReference>
<reference evidence="8 9" key="1">
    <citation type="journal article" date="2011" name="J. Bacteriol.">
        <title>Genome sequence of the mercury-methylating and pleomorphic Desulfovibrio africanus Strain Walvis Bay.</title>
        <authorList>
            <person name="Brown S.D."/>
            <person name="Wall J.D."/>
            <person name="Kucken A.M."/>
            <person name="Gilmour C.C."/>
            <person name="Podar M."/>
            <person name="Brandt C.C."/>
            <person name="Teshima H."/>
            <person name="Detter J.C."/>
            <person name="Han C.S."/>
            <person name="Land M.L."/>
            <person name="Lucas S."/>
            <person name="Han J."/>
            <person name="Pennacchio L."/>
            <person name="Nolan M."/>
            <person name="Pitluck S."/>
            <person name="Woyke T."/>
            <person name="Goodwin L."/>
            <person name="Palumbo A.V."/>
            <person name="Elias D.A."/>
        </authorList>
    </citation>
    <scope>NUCLEOTIDE SEQUENCE [LARGE SCALE GENOMIC DNA]</scope>
    <source>
        <strain evidence="8 9">Walvis Bay</strain>
    </source>
</reference>
<keyword evidence="4" id="KW-0804">Transcription</keyword>
<dbReference type="SUPFAM" id="SSF52540">
    <property type="entry name" value="P-loop containing nucleoside triphosphate hydrolases"/>
    <property type="match status" value="1"/>
</dbReference>
<dbReference type="Pfam" id="PF25601">
    <property type="entry name" value="AAA_lid_14"/>
    <property type="match status" value="1"/>
</dbReference>
<evidence type="ECO:0000256" key="5">
    <source>
        <dbReference type="SAM" id="MobiDB-lite"/>
    </source>
</evidence>
<dbReference type="Pfam" id="PF00158">
    <property type="entry name" value="Sigma54_activat"/>
    <property type="match status" value="1"/>
</dbReference>
<dbReference type="InterPro" id="IPR025944">
    <property type="entry name" value="Sigma_54_int_dom_CS"/>
</dbReference>
<dbReference type="InterPro" id="IPR058031">
    <property type="entry name" value="AAA_lid_NorR"/>
</dbReference>
<dbReference type="KEGG" id="daf:Desaf_2469"/>
<dbReference type="PROSITE" id="PS00688">
    <property type="entry name" value="SIGMA54_INTERACT_3"/>
    <property type="match status" value="1"/>
</dbReference>
<evidence type="ECO:0000313" key="8">
    <source>
        <dbReference type="EMBL" id="EGJ50792.1"/>
    </source>
</evidence>
<gene>
    <name evidence="8" type="ORF">Desaf_2469</name>
</gene>
<dbReference type="HOGENOM" id="CLU_000445_8_1_7"/>
<dbReference type="CDD" id="cd00130">
    <property type="entry name" value="PAS"/>
    <property type="match status" value="1"/>
</dbReference>
<keyword evidence="2" id="KW-0067">ATP-binding</keyword>
<feature type="domain" description="PAS" evidence="7">
    <location>
        <begin position="14"/>
        <end position="58"/>
    </location>
</feature>
<evidence type="ECO:0000256" key="2">
    <source>
        <dbReference type="ARBA" id="ARBA00022840"/>
    </source>
</evidence>
<keyword evidence="9" id="KW-1185">Reference proteome</keyword>
<dbReference type="AlphaFoldDB" id="F3YZ36"/>
<dbReference type="NCBIfam" id="TIGR00229">
    <property type="entry name" value="sensory_box"/>
    <property type="match status" value="1"/>
</dbReference>
<evidence type="ECO:0000256" key="4">
    <source>
        <dbReference type="ARBA" id="ARBA00023163"/>
    </source>
</evidence>
<accession>F3YZ36</accession>
<name>F3YZ36_DESAF</name>
<evidence type="ECO:0000256" key="3">
    <source>
        <dbReference type="ARBA" id="ARBA00023015"/>
    </source>
</evidence>
<dbReference type="eggNOG" id="COG3829">
    <property type="taxonomic scope" value="Bacteria"/>
</dbReference>
<dbReference type="InterPro" id="IPR000014">
    <property type="entry name" value="PAS"/>
</dbReference>
<feature type="domain" description="Sigma-54 factor interaction" evidence="6">
    <location>
        <begin position="137"/>
        <end position="360"/>
    </location>
</feature>
<dbReference type="PROSITE" id="PS50045">
    <property type="entry name" value="SIGMA54_INTERACT_4"/>
    <property type="match status" value="1"/>
</dbReference>
<dbReference type="GO" id="GO:0005524">
    <property type="term" value="F:ATP binding"/>
    <property type="evidence" value="ECO:0007669"/>
    <property type="project" value="UniProtKB-KW"/>
</dbReference>
<evidence type="ECO:0000259" key="6">
    <source>
        <dbReference type="PROSITE" id="PS50045"/>
    </source>
</evidence>
<dbReference type="PROSITE" id="PS50112">
    <property type="entry name" value="PAS"/>
    <property type="match status" value="1"/>
</dbReference>